<reference evidence="1" key="1">
    <citation type="journal article" date="2021" name="Proc. Natl. Acad. Sci. U.S.A.">
        <title>A Catalog of Tens of Thousands of Viruses from Human Metagenomes Reveals Hidden Associations with Chronic Diseases.</title>
        <authorList>
            <person name="Tisza M.J."/>
            <person name="Buck C.B."/>
        </authorList>
    </citation>
    <scope>NUCLEOTIDE SEQUENCE</scope>
    <source>
        <strain evidence="1">Cth2T2</strain>
    </source>
</reference>
<evidence type="ECO:0000313" key="1">
    <source>
        <dbReference type="EMBL" id="DAD79476.1"/>
    </source>
</evidence>
<dbReference type="EMBL" id="BK014866">
    <property type="protein sequence ID" value="DAD79476.1"/>
    <property type="molecule type" value="Genomic_DNA"/>
</dbReference>
<sequence length="221" mass="25509">MKKIMFNDKFGLTQAVLDGRKTMTRRIIACPEAYKGMPVRGFRITGSKDIRLSVEMRVYDESCDDFVPMYIQPKYELGEIVAIAQSYMDSGYSPDSLDRHPKDLSVRGLMKDSAGWNNKMFVKSYACKHHIKITNIKVERLQEISDDDCLKEGIVKQEVISDESPFLYAYDAFLDGYNKYFASRWFKNPKEAFAVLIDKVSGKGTWESNPFVFAYEFVLFD</sequence>
<proteinExistence type="predicted"/>
<accession>A0A8S5MB82</accession>
<name>A0A8S5MB82_9CAUD</name>
<protein>
    <submittedName>
        <fullName evidence="1">ASCH domain protein</fullName>
    </submittedName>
</protein>
<organism evidence="1">
    <name type="scientific">Myoviridae sp. cth2T2</name>
    <dbReference type="NCBI Taxonomy" id="2826683"/>
    <lineage>
        <taxon>Viruses</taxon>
        <taxon>Duplodnaviria</taxon>
        <taxon>Heunggongvirae</taxon>
        <taxon>Uroviricota</taxon>
        <taxon>Caudoviricetes</taxon>
    </lineage>
</organism>